<evidence type="ECO:0000313" key="3">
    <source>
        <dbReference type="Proteomes" id="UP000074310"/>
    </source>
</evidence>
<feature type="region of interest" description="Disordered" evidence="1">
    <location>
        <begin position="1"/>
        <end position="97"/>
    </location>
</feature>
<protein>
    <submittedName>
        <fullName evidence="2">Uncharacterized protein</fullName>
    </submittedName>
</protein>
<reference evidence="2 3" key="1">
    <citation type="journal article" date="2016" name="Front. Microbiol.">
        <title>Genomic Resource of Rice Seed Associated Bacteria.</title>
        <authorList>
            <person name="Midha S."/>
            <person name="Bansal K."/>
            <person name="Sharma S."/>
            <person name="Kumar N."/>
            <person name="Patil P.P."/>
            <person name="Chaudhry V."/>
            <person name="Patil P.B."/>
        </authorList>
    </citation>
    <scope>NUCLEOTIDE SEQUENCE [LARGE SCALE GENOMIC DNA]</scope>
    <source>
        <strain evidence="2 3">NS334</strain>
    </source>
</reference>
<gene>
    <name evidence="2" type="ORF">NS334_04195</name>
</gene>
<evidence type="ECO:0000256" key="1">
    <source>
        <dbReference type="SAM" id="MobiDB-lite"/>
    </source>
</evidence>
<dbReference type="Proteomes" id="UP000074310">
    <property type="component" value="Unassembled WGS sequence"/>
</dbReference>
<sequence>MTEASPIDDRALDSLSVAPDAGDAGGGRDARQDAGQDRSIDKRLSKHPDSDDARLDEGLDETMDASDPVSITQPGRSEPAPSSGFDAAEEAERQRDA</sequence>
<dbReference type="EMBL" id="LDTB01000010">
    <property type="protein sequence ID" value="KTT74601.1"/>
    <property type="molecule type" value="Genomic_DNA"/>
</dbReference>
<dbReference type="RefSeq" id="WP_058754730.1">
    <property type="nucleotide sequence ID" value="NZ_LDTB01000010.1"/>
</dbReference>
<organism evidence="2 3">
    <name type="scientific">Sphingomonas endophytica</name>
    <dbReference type="NCBI Taxonomy" id="869719"/>
    <lineage>
        <taxon>Bacteria</taxon>
        <taxon>Pseudomonadati</taxon>
        <taxon>Pseudomonadota</taxon>
        <taxon>Alphaproteobacteria</taxon>
        <taxon>Sphingomonadales</taxon>
        <taxon>Sphingomonadaceae</taxon>
        <taxon>Sphingomonas</taxon>
    </lineage>
</organism>
<feature type="compositionally biased region" description="Basic and acidic residues" evidence="1">
    <location>
        <begin position="26"/>
        <end position="57"/>
    </location>
</feature>
<comment type="caution">
    <text evidence="2">The sequence shown here is derived from an EMBL/GenBank/DDBJ whole genome shotgun (WGS) entry which is preliminary data.</text>
</comment>
<dbReference type="PATRIC" id="fig|869719.3.peg.217"/>
<dbReference type="OrthoDB" id="7584768at2"/>
<name>A0A147I6Q1_9SPHN</name>
<accession>A0A147I6Q1</accession>
<keyword evidence="3" id="KW-1185">Reference proteome</keyword>
<dbReference type="AlphaFoldDB" id="A0A147I6Q1"/>
<evidence type="ECO:0000313" key="2">
    <source>
        <dbReference type="EMBL" id="KTT74601.1"/>
    </source>
</evidence>
<proteinExistence type="predicted"/>